<dbReference type="InterPro" id="IPR003752">
    <property type="entry name" value="DiS_bond_form_DsbB/BdbC"/>
</dbReference>
<sequence>MTTNSSVMARPAMGALNPAVTAALLAAGVAAATLAGAWYMQLVWGLQPCELCLKQRWAYYAIVPLALVIALVAARGAPRGLVLAGLGLIALAALGNAGLGVYHAGVEWGFWQGPTECTGPIGNLGSAGSLLERLDSVHVVRCDEVQFRFLGLSLAGYSVLISLFIAAVAGWGAARRPTAA</sequence>
<dbReference type="InterPro" id="IPR023380">
    <property type="entry name" value="DsbB-like_sf"/>
</dbReference>
<evidence type="ECO:0000313" key="6">
    <source>
        <dbReference type="EMBL" id="UFZ03181.1"/>
    </source>
</evidence>
<keyword evidence="4 5" id="KW-0472">Membrane</keyword>
<dbReference type="Proteomes" id="UP001431010">
    <property type="component" value="Chromosome"/>
</dbReference>
<evidence type="ECO:0000256" key="3">
    <source>
        <dbReference type="ARBA" id="ARBA00022989"/>
    </source>
</evidence>
<keyword evidence="2 5" id="KW-0812">Transmembrane</keyword>
<dbReference type="SUPFAM" id="SSF158442">
    <property type="entry name" value="DsbB-like"/>
    <property type="match status" value="1"/>
</dbReference>
<evidence type="ECO:0000256" key="4">
    <source>
        <dbReference type="ARBA" id="ARBA00023136"/>
    </source>
</evidence>
<reference evidence="6" key="1">
    <citation type="journal article" date="2024" name="Antonie Van Leeuwenhoek">
        <title>Bradyrhizobium ontarionense sp. nov., a novel bacterial symbiont isolated from Aeschynomene indica (Indian jointvetch), harbours photosynthesis, nitrogen fixation and nitrous oxide (N2O) reductase genes.</title>
        <authorList>
            <person name="Bromfield E.S.P."/>
            <person name="Cloutier S."/>
        </authorList>
    </citation>
    <scope>NUCLEOTIDE SEQUENCE</scope>
    <source>
        <strain evidence="6">A19</strain>
    </source>
</reference>
<dbReference type="PIRSF" id="PIRSF033913">
    <property type="entry name" value="S-S_format_DsbB"/>
    <property type="match status" value="1"/>
</dbReference>
<dbReference type="EMBL" id="CP088156">
    <property type="protein sequence ID" value="UFZ03181.1"/>
    <property type="molecule type" value="Genomic_DNA"/>
</dbReference>
<feature type="transmembrane region" description="Helical" evidence="5">
    <location>
        <begin position="57"/>
        <end position="74"/>
    </location>
</feature>
<feature type="transmembrane region" description="Helical" evidence="5">
    <location>
        <begin position="154"/>
        <end position="174"/>
    </location>
</feature>
<comment type="subcellular location">
    <subcellularLocation>
        <location evidence="1">Membrane</location>
        <topology evidence="1">Multi-pass membrane protein</topology>
    </subcellularLocation>
</comment>
<evidence type="ECO:0000313" key="7">
    <source>
        <dbReference type="Proteomes" id="UP001431010"/>
    </source>
</evidence>
<dbReference type="RefSeq" id="WP_231319204.1">
    <property type="nucleotide sequence ID" value="NZ_CP088156.1"/>
</dbReference>
<evidence type="ECO:0000256" key="1">
    <source>
        <dbReference type="ARBA" id="ARBA00004141"/>
    </source>
</evidence>
<dbReference type="Gene3D" id="1.20.1550.10">
    <property type="entry name" value="DsbB-like"/>
    <property type="match status" value="1"/>
</dbReference>
<dbReference type="Pfam" id="PF02600">
    <property type="entry name" value="DsbB"/>
    <property type="match status" value="1"/>
</dbReference>
<evidence type="ECO:0000256" key="5">
    <source>
        <dbReference type="SAM" id="Phobius"/>
    </source>
</evidence>
<protein>
    <submittedName>
        <fullName evidence="6">Disulfide bond formation protein B</fullName>
    </submittedName>
</protein>
<keyword evidence="3 5" id="KW-1133">Transmembrane helix</keyword>
<name>A0ABY3R780_9BRAD</name>
<organism evidence="6 7">
    <name type="scientific">Bradyrhizobium ontarionense</name>
    <dbReference type="NCBI Taxonomy" id="2898149"/>
    <lineage>
        <taxon>Bacteria</taxon>
        <taxon>Pseudomonadati</taxon>
        <taxon>Pseudomonadota</taxon>
        <taxon>Alphaproteobacteria</taxon>
        <taxon>Hyphomicrobiales</taxon>
        <taxon>Nitrobacteraceae</taxon>
        <taxon>Bradyrhizobium</taxon>
    </lineage>
</organism>
<feature type="transmembrane region" description="Helical" evidence="5">
    <location>
        <begin position="81"/>
        <end position="102"/>
    </location>
</feature>
<evidence type="ECO:0000256" key="2">
    <source>
        <dbReference type="ARBA" id="ARBA00022692"/>
    </source>
</evidence>
<gene>
    <name evidence="6" type="ORF">LQG66_28670</name>
</gene>
<keyword evidence="7" id="KW-1185">Reference proteome</keyword>
<accession>A0ABY3R780</accession>
<dbReference type="InterPro" id="IPR024199">
    <property type="entry name" value="Uncharacterised_DsbB"/>
</dbReference>
<proteinExistence type="predicted"/>